<dbReference type="InterPro" id="IPR013230">
    <property type="entry name" value="Peptidase_M15A_C"/>
</dbReference>
<protein>
    <submittedName>
        <fullName evidence="2">Zinc D-Ala-D-Ala carboxypeptidase</fullName>
        <ecNumber evidence="2">3.4.17.14</ecNumber>
    </submittedName>
</protein>
<dbReference type="RefSeq" id="YP_009196220.1">
    <property type="nucleotide sequence ID" value="NC_028768.1"/>
</dbReference>
<dbReference type="EMBL" id="KP202969">
    <property type="protein sequence ID" value="AJD82801.1"/>
    <property type="molecule type" value="Genomic_DNA"/>
</dbReference>
<dbReference type="GO" id="GO:0009046">
    <property type="term" value="F:zinc D-Ala-D-Ala carboxypeptidase activity"/>
    <property type="evidence" value="ECO:0007669"/>
    <property type="project" value="UniProtKB-EC"/>
</dbReference>
<reference evidence="2 3" key="1">
    <citation type="submission" date="2014-11" db="EMBL/GenBank/DDBJ databases">
        <title>Characterization and genome comparisons of three Achromobacter phages of the Siphoviridae family.</title>
        <authorList>
            <person name="Dreiseikelmann B."/>
            <person name="Bunk B."/>
            <person name="Rohde M."/>
            <person name="Wittmann J."/>
        </authorList>
    </citation>
    <scope>NUCLEOTIDE SEQUENCE [LARGE SCALE GENOMIC DNA]</scope>
</reference>
<feature type="domain" description="Peptidase M15A C-terminal" evidence="1">
    <location>
        <begin position="5"/>
        <end position="112"/>
    </location>
</feature>
<sequence>MNLTPHFTLEELIHSDTAIARGIKNVPNETEKANLLRLAQSLEEVRNLLGGKAIIISSGYRGDALNKAVGGVADSAHRYGLAADLVCPAYGSPYEICKAISSSNIMFDQLIYEIGPRSPWVHFGLRAGNPRREVLTWKTGLGYRQGLQKL</sequence>
<keyword evidence="3" id="KW-1185">Reference proteome</keyword>
<keyword evidence="2" id="KW-0121">Carboxypeptidase</keyword>
<evidence type="ECO:0000313" key="2">
    <source>
        <dbReference type="EMBL" id="AJD82801.1"/>
    </source>
</evidence>
<gene>
    <name evidence="2" type="ORF">JWX_00035</name>
</gene>
<dbReference type="OrthoDB" id="21028at10239"/>
<dbReference type="Gene3D" id="3.30.1380.10">
    <property type="match status" value="1"/>
</dbReference>
<dbReference type="Proteomes" id="UP000031727">
    <property type="component" value="Segment"/>
</dbReference>
<evidence type="ECO:0000313" key="3">
    <source>
        <dbReference type="Proteomes" id="UP000031727"/>
    </source>
</evidence>
<dbReference type="GeneID" id="26623444"/>
<organism evidence="2 3">
    <name type="scientific">Achromobacter phage JWX</name>
    <dbReference type="NCBI Taxonomy" id="1589746"/>
    <lineage>
        <taxon>Viruses</taxon>
        <taxon>Duplodnaviria</taxon>
        <taxon>Heunggongvirae</taxon>
        <taxon>Uroviricota</taxon>
        <taxon>Caudoviricetes</taxon>
        <taxon>Steinhofvirus</taxon>
        <taxon>Steinhofvirus JWX</taxon>
    </lineage>
</organism>
<dbReference type="KEGG" id="vg:26623444"/>
<name>A0A0B5A6N7_9CAUD</name>
<proteinExistence type="predicted"/>
<dbReference type="InterPro" id="IPR009045">
    <property type="entry name" value="Zn_M74/Hedgehog-like"/>
</dbReference>
<dbReference type="SUPFAM" id="SSF55166">
    <property type="entry name" value="Hedgehog/DD-peptidase"/>
    <property type="match status" value="1"/>
</dbReference>
<accession>A0A0B5A6N7</accession>
<dbReference type="Pfam" id="PF08291">
    <property type="entry name" value="Peptidase_M15_3"/>
    <property type="match status" value="1"/>
</dbReference>
<evidence type="ECO:0000259" key="1">
    <source>
        <dbReference type="Pfam" id="PF08291"/>
    </source>
</evidence>
<keyword evidence="2" id="KW-0645">Protease</keyword>
<keyword evidence="2" id="KW-0378">Hydrolase</keyword>
<dbReference type="EC" id="3.4.17.14" evidence="2"/>